<reference evidence="1" key="1">
    <citation type="submission" date="2020-11" db="EMBL/GenBank/DDBJ databases">
        <authorList>
            <consortium name="DOE Joint Genome Institute"/>
            <person name="Ahrendt S."/>
            <person name="Riley R."/>
            <person name="Andreopoulos W."/>
            <person name="Labutti K."/>
            <person name="Pangilinan J."/>
            <person name="Ruiz-Duenas F.J."/>
            <person name="Barrasa J.M."/>
            <person name="Sanchez-Garcia M."/>
            <person name="Camarero S."/>
            <person name="Miyauchi S."/>
            <person name="Serrano A."/>
            <person name="Linde D."/>
            <person name="Babiker R."/>
            <person name="Drula E."/>
            <person name="Ayuso-Fernandez I."/>
            <person name="Pacheco R."/>
            <person name="Padilla G."/>
            <person name="Ferreira P."/>
            <person name="Barriuso J."/>
            <person name="Kellner H."/>
            <person name="Castanera R."/>
            <person name="Alfaro M."/>
            <person name="Ramirez L."/>
            <person name="Pisabarro A.G."/>
            <person name="Kuo A."/>
            <person name="Tritt A."/>
            <person name="Lipzen A."/>
            <person name="He G."/>
            <person name="Yan M."/>
            <person name="Ng V."/>
            <person name="Cullen D."/>
            <person name="Martin F."/>
            <person name="Rosso M.-N."/>
            <person name="Henrissat B."/>
            <person name="Hibbett D."/>
            <person name="Martinez A.T."/>
            <person name="Grigoriev I.V."/>
        </authorList>
    </citation>
    <scope>NUCLEOTIDE SEQUENCE</scope>
    <source>
        <strain evidence="1">CIRM-BRFM 674</strain>
    </source>
</reference>
<dbReference type="OrthoDB" id="10653856at2759"/>
<gene>
    <name evidence="1" type="ORF">BDN70DRAFT_110520</name>
</gene>
<dbReference type="EMBL" id="MU155261">
    <property type="protein sequence ID" value="KAF9477430.1"/>
    <property type="molecule type" value="Genomic_DNA"/>
</dbReference>
<sequence length="282" mass="30645">MCTPVQTTIESISTALILKDPLPRDREFIFDAGSLYLCGSRYVQQRADELNDLGEPFQIYKGSAEPQVSDLTIVGQGDKTRIIYEKADQVPEGPRTEEGRHFATVVRFTQSILPRPAAPLSPTLSTVATAGSFSGLPTPQRVPFNLATSAAQMAGVSRTPSLPGILVPRNTTQAQVLAAPAAASTSAQISTMHRATGAVPRRRQHRHTPYSERLRRVYHQTLGYNTDISDNTPTFSQCYDSLRASGSSTTKAEKRKEKMEQRGGSISITLLGVTLLGVGVTW</sequence>
<comment type="caution">
    <text evidence="1">The sequence shown here is derived from an EMBL/GenBank/DDBJ whole genome shotgun (WGS) entry which is preliminary data.</text>
</comment>
<name>A0A9P6CYF2_9AGAR</name>
<keyword evidence="2" id="KW-1185">Reference proteome</keyword>
<proteinExistence type="predicted"/>
<accession>A0A9P6CYF2</accession>
<dbReference type="Proteomes" id="UP000807469">
    <property type="component" value="Unassembled WGS sequence"/>
</dbReference>
<evidence type="ECO:0000313" key="1">
    <source>
        <dbReference type="EMBL" id="KAF9477430.1"/>
    </source>
</evidence>
<evidence type="ECO:0000313" key="2">
    <source>
        <dbReference type="Proteomes" id="UP000807469"/>
    </source>
</evidence>
<protein>
    <submittedName>
        <fullName evidence="1">Uncharacterized protein</fullName>
    </submittedName>
</protein>
<dbReference type="AlphaFoldDB" id="A0A9P6CYF2"/>
<organism evidence="1 2">
    <name type="scientific">Pholiota conissans</name>
    <dbReference type="NCBI Taxonomy" id="109636"/>
    <lineage>
        <taxon>Eukaryota</taxon>
        <taxon>Fungi</taxon>
        <taxon>Dikarya</taxon>
        <taxon>Basidiomycota</taxon>
        <taxon>Agaricomycotina</taxon>
        <taxon>Agaricomycetes</taxon>
        <taxon>Agaricomycetidae</taxon>
        <taxon>Agaricales</taxon>
        <taxon>Agaricineae</taxon>
        <taxon>Strophariaceae</taxon>
        <taxon>Pholiota</taxon>
    </lineage>
</organism>